<dbReference type="SUPFAM" id="SSF52540">
    <property type="entry name" value="P-loop containing nucleoside triphosphate hydrolases"/>
    <property type="match status" value="1"/>
</dbReference>
<sequence>MPKINRLCQSVCSLCPDGHSSPDLVQVLPFGTFRFGGREGCIDRGLLKAKLPARQSILLSDASQSSALEQSFPDFHRVFLTEAVRSTKQIVLGAAAFQISATGERNSCLDSDGPPLKTYIFESDRVKSTLQNYCQHTISAFLDLIRAYPGLSFDDSLAVIVPDSFVRDGFRLLLQAALEEEIPTRKLRLVSFEESLMFLLPKVADELGEECIVLDSIENAKGLEQLFVMAVGMDAKINSPGIALD</sequence>
<dbReference type="OrthoDB" id="443992at2759"/>
<accession>A0A812XXD8</accession>
<keyword evidence="2" id="KW-1185">Reference proteome</keyword>
<evidence type="ECO:0000313" key="2">
    <source>
        <dbReference type="Proteomes" id="UP000649617"/>
    </source>
</evidence>
<name>A0A812XXD8_SYMPI</name>
<proteinExistence type="predicted"/>
<dbReference type="InterPro" id="IPR027417">
    <property type="entry name" value="P-loop_NTPase"/>
</dbReference>
<protein>
    <submittedName>
        <fullName evidence="1">Uncharacterized protein</fullName>
    </submittedName>
</protein>
<reference evidence="1" key="1">
    <citation type="submission" date="2021-02" db="EMBL/GenBank/DDBJ databases">
        <authorList>
            <person name="Dougan E. K."/>
            <person name="Rhodes N."/>
            <person name="Thang M."/>
            <person name="Chan C."/>
        </authorList>
    </citation>
    <scope>NUCLEOTIDE SEQUENCE</scope>
</reference>
<dbReference type="Proteomes" id="UP000649617">
    <property type="component" value="Unassembled WGS sequence"/>
</dbReference>
<gene>
    <name evidence="1" type="ORF">SPIL2461_LOCUS21960</name>
</gene>
<comment type="caution">
    <text evidence="1">The sequence shown here is derived from an EMBL/GenBank/DDBJ whole genome shotgun (WGS) entry which is preliminary data.</text>
</comment>
<dbReference type="EMBL" id="CAJNIZ010046748">
    <property type="protein sequence ID" value="CAE7755709.1"/>
    <property type="molecule type" value="Genomic_DNA"/>
</dbReference>
<dbReference type="AlphaFoldDB" id="A0A812XXD8"/>
<organism evidence="1 2">
    <name type="scientific">Symbiodinium pilosum</name>
    <name type="common">Dinoflagellate</name>
    <dbReference type="NCBI Taxonomy" id="2952"/>
    <lineage>
        <taxon>Eukaryota</taxon>
        <taxon>Sar</taxon>
        <taxon>Alveolata</taxon>
        <taxon>Dinophyceae</taxon>
        <taxon>Suessiales</taxon>
        <taxon>Symbiodiniaceae</taxon>
        <taxon>Symbiodinium</taxon>
    </lineage>
</organism>
<evidence type="ECO:0000313" key="1">
    <source>
        <dbReference type="EMBL" id="CAE7755709.1"/>
    </source>
</evidence>